<evidence type="ECO:0000256" key="2">
    <source>
        <dbReference type="ARBA" id="ARBA00006260"/>
    </source>
</evidence>
<evidence type="ECO:0000256" key="10">
    <source>
        <dbReference type="PROSITE-ProRule" id="PRU00221"/>
    </source>
</evidence>
<dbReference type="InterPro" id="IPR015943">
    <property type="entry name" value="WD40/YVTN_repeat-like_dom_sf"/>
</dbReference>
<evidence type="ECO:0000313" key="11">
    <source>
        <dbReference type="EMBL" id="OHT00344.1"/>
    </source>
</evidence>
<evidence type="ECO:0000256" key="6">
    <source>
        <dbReference type="ARBA" id="ARBA00023203"/>
    </source>
</evidence>
<organism evidence="11 12">
    <name type="scientific">Tritrichomonas foetus</name>
    <dbReference type="NCBI Taxonomy" id="1144522"/>
    <lineage>
        <taxon>Eukaryota</taxon>
        <taxon>Metamonada</taxon>
        <taxon>Parabasalia</taxon>
        <taxon>Tritrichomonadida</taxon>
        <taxon>Tritrichomonadidae</taxon>
        <taxon>Tritrichomonas</taxon>
    </lineage>
</organism>
<dbReference type="InterPro" id="IPR036322">
    <property type="entry name" value="WD40_repeat_dom_sf"/>
</dbReference>
<dbReference type="VEuPathDB" id="TrichDB:TRFO_08016"/>
<gene>
    <name evidence="11" type="ORF">TRFO_08016</name>
</gene>
<evidence type="ECO:0000256" key="1">
    <source>
        <dbReference type="ARBA" id="ARBA00004245"/>
    </source>
</evidence>
<dbReference type="RefSeq" id="XP_068353480.1">
    <property type="nucleotide sequence ID" value="XM_068494048.1"/>
</dbReference>
<dbReference type="OrthoDB" id="406844at2759"/>
<dbReference type="PANTHER" id="PTHR10709">
    <property type="entry name" value="ACTIN-RELATED PROTEIN 2/3 COMPLEX SUBUNIT 1"/>
    <property type="match status" value="1"/>
</dbReference>
<comment type="similarity">
    <text evidence="2">Belongs to the WD repeat ARPC1 family.</text>
</comment>
<keyword evidence="7" id="KW-0206">Cytoskeleton</keyword>
<keyword evidence="12" id="KW-1185">Reference proteome</keyword>
<dbReference type="Pfam" id="PF00400">
    <property type="entry name" value="WD40"/>
    <property type="match status" value="2"/>
</dbReference>
<name>A0A1J4JPL7_9EUKA</name>
<proteinExistence type="inferred from homology"/>
<feature type="repeat" description="WD" evidence="10">
    <location>
        <begin position="49"/>
        <end position="90"/>
    </location>
</feature>
<dbReference type="GO" id="GO:0005885">
    <property type="term" value="C:Arp2/3 protein complex"/>
    <property type="evidence" value="ECO:0007669"/>
    <property type="project" value="InterPro"/>
</dbReference>
<dbReference type="InterPro" id="IPR017383">
    <property type="entry name" value="ARPC1"/>
</dbReference>
<dbReference type="Proteomes" id="UP000179807">
    <property type="component" value="Unassembled WGS sequence"/>
</dbReference>
<dbReference type="EMBL" id="MLAK01000960">
    <property type="protein sequence ID" value="OHT00344.1"/>
    <property type="molecule type" value="Genomic_DNA"/>
</dbReference>
<dbReference type="PROSITE" id="PS00678">
    <property type="entry name" value="WD_REPEATS_1"/>
    <property type="match status" value="1"/>
</dbReference>
<dbReference type="PROSITE" id="PS50082">
    <property type="entry name" value="WD_REPEATS_2"/>
    <property type="match status" value="1"/>
</dbReference>
<keyword evidence="4 10" id="KW-0853">WD repeat</keyword>
<comment type="caution">
    <text evidence="11">The sequence shown here is derived from an EMBL/GenBank/DDBJ whole genome shotgun (WGS) entry which is preliminary data.</text>
</comment>
<keyword evidence="3" id="KW-0963">Cytoplasm</keyword>
<evidence type="ECO:0000313" key="12">
    <source>
        <dbReference type="Proteomes" id="UP000179807"/>
    </source>
</evidence>
<protein>
    <recommendedName>
        <fullName evidence="8">Arp2/3 complex 41 kDa subunit</fullName>
    </recommendedName>
    <alternativeName>
        <fullName evidence="9">p41-ARC</fullName>
    </alternativeName>
</protein>
<dbReference type="SUPFAM" id="SSF50978">
    <property type="entry name" value="WD40 repeat-like"/>
    <property type="match status" value="1"/>
</dbReference>
<evidence type="ECO:0000256" key="3">
    <source>
        <dbReference type="ARBA" id="ARBA00022490"/>
    </source>
</evidence>
<keyword evidence="5" id="KW-0677">Repeat</keyword>
<dbReference type="GO" id="GO:0051015">
    <property type="term" value="F:actin filament binding"/>
    <property type="evidence" value="ECO:0007669"/>
    <property type="project" value="TreeGrafter"/>
</dbReference>
<dbReference type="SMART" id="SM00320">
    <property type="entry name" value="WD40"/>
    <property type="match status" value="4"/>
</dbReference>
<dbReference type="InterPro" id="IPR001680">
    <property type="entry name" value="WD40_rpt"/>
</dbReference>
<evidence type="ECO:0000256" key="7">
    <source>
        <dbReference type="ARBA" id="ARBA00023212"/>
    </source>
</evidence>
<keyword evidence="6" id="KW-0009">Actin-binding</keyword>
<dbReference type="GeneID" id="94828752"/>
<reference evidence="11" key="1">
    <citation type="submission" date="2016-10" db="EMBL/GenBank/DDBJ databases">
        <authorList>
            <person name="Benchimol M."/>
            <person name="Almeida L.G."/>
            <person name="Vasconcelos A.T."/>
            <person name="Perreira-Neves A."/>
            <person name="Rosa I.A."/>
            <person name="Tasca T."/>
            <person name="Bogo M.R."/>
            <person name="de Souza W."/>
        </authorList>
    </citation>
    <scope>NUCLEOTIDE SEQUENCE [LARGE SCALE GENOMIC DNA]</scope>
    <source>
        <strain evidence="11">K</strain>
    </source>
</reference>
<dbReference type="GO" id="GO:0034314">
    <property type="term" value="P:Arp2/3 complex-mediated actin nucleation"/>
    <property type="evidence" value="ECO:0007669"/>
    <property type="project" value="InterPro"/>
</dbReference>
<comment type="subcellular location">
    <subcellularLocation>
        <location evidence="1">Cytoplasm</location>
        <location evidence="1">Cytoskeleton</location>
    </subcellularLocation>
</comment>
<evidence type="ECO:0000256" key="9">
    <source>
        <dbReference type="ARBA" id="ARBA00041789"/>
    </source>
</evidence>
<evidence type="ECO:0000256" key="8">
    <source>
        <dbReference type="ARBA" id="ARBA00041244"/>
    </source>
</evidence>
<sequence length="361" mass="40509">MAYSLDLVDAPITCHCWNKDGTQLAFCPNTNDLLIYEVNGKTTKLLYTLSEHTQVISSCDWNFTTGQIVTCSHDRNAYVWELDEKEKVWRKQLVLLKLRRAATYVRWAPNGKMFCVATGSSKFRVCSYDPKQNWWQSYNLDNGHPTSLNVEFMPDSKHCICAATDRHFGYYALDENEASIVKDKHGKKQVKFCLHEYSAQGWVNACAVSPSGEWVVFTSQDAYIRFINTKDFAEDKNNALNINGLPLLSLCFISDKALIGGGFDCQPRLFVLKGNQWTDLGLIDIPEIREKNDSAGASGGIAARRAMFGGPKVTKTESLHNNIIVGIRKTGKLITTCANDGKIGIWPIDSIKAHFSSEQLE</sequence>
<evidence type="ECO:0000256" key="5">
    <source>
        <dbReference type="ARBA" id="ARBA00022737"/>
    </source>
</evidence>
<accession>A0A1J4JPL7</accession>
<dbReference type="PANTHER" id="PTHR10709:SF2">
    <property type="entry name" value="ACTIN-RELATED PROTEIN 2_3 COMPLEX SUBUNIT"/>
    <property type="match status" value="1"/>
</dbReference>
<dbReference type="Gene3D" id="2.130.10.10">
    <property type="entry name" value="YVTN repeat-like/Quinoprotein amine dehydrogenase"/>
    <property type="match status" value="1"/>
</dbReference>
<evidence type="ECO:0000256" key="4">
    <source>
        <dbReference type="ARBA" id="ARBA00022574"/>
    </source>
</evidence>
<dbReference type="AlphaFoldDB" id="A0A1J4JPL7"/>
<dbReference type="InterPro" id="IPR019775">
    <property type="entry name" value="WD40_repeat_CS"/>
</dbReference>